<dbReference type="Proteomes" id="UP001143856">
    <property type="component" value="Unassembled WGS sequence"/>
</dbReference>
<keyword evidence="2" id="KW-1185">Reference proteome</keyword>
<gene>
    <name evidence="1" type="ORF">NUW58_g730</name>
</gene>
<evidence type="ECO:0000313" key="1">
    <source>
        <dbReference type="EMBL" id="KAJ2997171.1"/>
    </source>
</evidence>
<accession>A0ACC1PPY3</accession>
<name>A0ACC1PPY3_9PEZI</name>
<dbReference type="EMBL" id="JAPDGR010000066">
    <property type="protein sequence ID" value="KAJ2997171.1"/>
    <property type="molecule type" value="Genomic_DNA"/>
</dbReference>
<proteinExistence type="predicted"/>
<comment type="caution">
    <text evidence="1">The sequence shown here is derived from an EMBL/GenBank/DDBJ whole genome shotgun (WGS) entry which is preliminary data.</text>
</comment>
<evidence type="ECO:0000313" key="2">
    <source>
        <dbReference type="Proteomes" id="UP001143856"/>
    </source>
</evidence>
<organism evidence="1 2">
    <name type="scientific">Xylaria curta</name>
    <dbReference type="NCBI Taxonomy" id="42375"/>
    <lineage>
        <taxon>Eukaryota</taxon>
        <taxon>Fungi</taxon>
        <taxon>Dikarya</taxon>
        <taxon>Ascomycota</taxon>
        <taxon>Pezizomycotina</taxon>
        <taxon>Sordariomycetes</taxon>
        <taxon>Xylariomycetidae</taxon>
        <taxon>Xylariales</taxon>
        <taxon>Xylariaceae</taxon>
        <taxon>Xylaria</taxon>
    </lineage>
</organism>
<protein>
    <submittedName>
        <fullName evidence="1">Uncharacterized protein</fullName>
    </submittedName>
</protein>
<sequence length="429" mass="47759">MLDMLSVEIVEMIVHALEDKTSLLALRCVSRYLCKATFALFATNWFTTLVIDFTPRSLQRLSNISKSQDLKSRVRCLLVGDCYRPPVVGPLGGHGDDDQTRVLGEGHTWPRLESGCLDLESQPTKDFSAALRGFTGCTEICVTDDLDGETDDDDDSTSTGLSLADTCYIMLSLLGTDGGLQIPSFAFMFEQHSYSALAERLSPNLVDILTQSSWSSHLKNLEITWEVCTETANSTMVDLITTAGRLKSLSFRHMLFNNGVFQQLADAPQVPALTKLEILDLTAISPSVISNAIARFQLSLKSLRIKAVKMANHGEFDTFLKLLSDQSLPALESVTIEDCLNVFFCPIRLKQSTMEQYGGVLEFVLKGFRRKARVSGIRYRGSGEGMRLALRTIRDSTRDKSWSVFSESDLPVMFSHNGERAWHTVKRLL</sequence>
<reference evidence="1" key="1">
    <citation type="submission" date="2022-10" db="EMBL/GenBank/DDBJ databases">
        <title>Genome Sequence of Xylaria curta.</title>
        <authorList>
            <person name="Buettner E."/>
        </authorList>
    </citation>
    <scope>NUCLEOTIDE SEQUENCE</scope>
    <source>
        <strain evidence="1">Babe10</strain>
    </source>
</reference>